<dbReference type="InterPro" id="IPR050107">
    <property type="entry name" value="ABC_carbohydrate_import_ATPase"/>
</dbReference>
<name>A0A967EYC9_9PROT</name>
<dbReference type="SUPFAM" id="SSF52540">
    <property type="entry name" value="P-loop containing nucleoside triphosphate hydrolases"/>
    <property type="match status" value="2"/>
</dbReference>
<dbReference type="Proteomes" id="UP000761264">
    <property type="component" value="Unassembled WGS sequence"/>
</dbReference>
<keyword evidence="4" id="KW-0547">Nucleotide-binding</keyword>
<dbReference type="AlphaFoldDB" id="A0A967EYC9"/>
<dbReference type="SMART" id="SM00382">
    <property type="entry name" value="AAA"/>
    <property type="match status" value="2"/>
</dbReference>
<evidence type="ECO:0000256" key="5">
    <source>
        <dbReference type="ARBA" id="ARBA00022840"/>
    </source>
</evidence>
<comment type="caution">
    <text evidence="7">The sequence shown here is derived from an EMBL/GenBank/DDBJ whole genome shotgun (WGS) entry which is preliminary data.</text>
</comment>
<accession>A0A967EYC9</accession>
<evidence type="ECO:0000259" key="6">
    <source>
        <dbReference type="PROSITE" id="PS50893"/>
    </source>
</evidence>
<keyword evidence="5 7" id="KW-0067">ATP-binding</keyword>
<keyword evidence="2" id="KW-0762">Sugar transport</keyword>
<feature type="domain" description="ABC transporter" evidence="6">
    <location>
        <begin position="8"/>
        <end position="249"/>
    </location>
</feature>
<keyword evidence="3" id="KW-0677">Repeat</keyword>
<sequence>MISQDNSYVLQDLTRRFPGVLAVDNVNLEVKQGEIHGIIGRNGAGKSVLVNMVAGILAPSAGRVVVKDGFLSPDHSSPIIAHRLGISLIPQEPTFARQLSVVDNMFMGRNITGPANLIRPRQMARAIEGICERLTVKARPNQPIGELPIESQQMLAFGKAVYIDRAKVILLDEITASLTQERKDMLLNLLQTTTRQQPDLSFTLISHHISEVLEFTDRVTVMRDGARVATIDTPGSSKEELAGWIVGDAPKVRIDVPKPRARTKAPILRAEGLSAAPHLKDFDLEIHAGEIVGFAGLEGSGKDAAIEMLFGLRHPSSGTIELNGTAVELQDPLKALSSGIAFLPKHREAQAVIHTRSVEENTLISCYRQFSNRLGLIARSRARAVVEKRSADLRVKTPSIHAVIDNLSGGNKQKVMINRLALTAPQLFLLNEPTRGVDISAKPSLLKVIREELADKSAVIMISESEEELVEVCDRVMVFFKGKVERVIERGEAEFDVGEIYRQVQGVRQ</sequence>
<protein>
    <submittedName>
        <fullName evidence="7">Sugar ABC transporter ATP-binding protein</fullName>
    </submittedName>
</protein>
<dbReference type="Gene3D" id="3.40.50.300">
    <property type="entry name" value="P-loop containing nucleotide triphosphate hydrolases"/>
    <property type="match status" value="2"/>
</dbReference>
<evidence type="ECO:0000256" key="2">
    <source>
        <dbReference type="ARBA" id="ARBA00022597"/>
    </source>
</evidence>
<dbReference type="EMBL" id="JAAQPH010000010">
    <property type="protein sequence ID" value="NIA69685.1"/>
    <property type="molecule type" value="Genomic_DNA"/>
</dbReference>
<gene>
    <name evidence="7" type="ORF">HBA54_13870</name>
</gene>
<keyword evidence="1" id="KW-0813">Transport</keyword>
<dbReference type="InterPro" id="IPR003593">
    <property type="entry name" value="AAA+_ATPase"/>
</dbReference>
<dbReference type="CDD" id="cd03215">
    <property type="entry name" value="ABC_Carb_Monos_II"/>
    <property type="match status" value="1"/>
</dbReference>
<evidence type="ECO:0000313" key="7">
    <source>
        <dbReference type="EMBL" id="NIA69685.1"/>
    </source>
</evidence>
<proteinExistence type="predicted"/>
<reference evidence="7" key="1">
    <citation type="submission" date="2020-03" db="EMBL/GenBank/DDBJ databases">
        <title>Genome of Pelagibius litoralis DSM 21314T.</title>
        <authorList>
            <person name="Wang G."/>
        </authorList>
    </citation>
    <scope>NUCLEOTIDE SEQUENCE</scope>
    <source>
        <strain evidence="7">DSM 21314</strain>
    </source>
</reference>
<dbReference type="Pfam" id="PF00005">
    <property type="entry name" value="ABC_tran"/>
    <property type="match status" value="2"/>
</dbReference>
<organism evidence="7 8">
    <name type="scientific">Pelagibius litoralis</name>
    <dbReference type="NCBI Taxonomy" id="374515"/>
    <lineage>
        <taxon>Bacteria</taxon>
        <taxon>Pseudomonadati</taxon>
        <taxon>Pseudomonadota</taxon>
        <taxon>Alphaproteobacteria</taxon>
        <taxon>Rhodospirillales</taxon>
        <taxon>Rhodovibrionaceae</taxon>
        <taxon>Pelagibius</taxon>
    </lineage>
</organism>
<dbReference type="PROSITE" id="PS50893">
    <property type="entry name" value="ABC_TRANSPORTER_2"/>
    <property type="match status" value="2"/>
</dbReference>
<evidence type="ECO:0000256" key="1">
    <source>
        <dbReference type="ARBA" id="ARBA00022448"/>
    </source>
</evidence>
<evidence type="ECO:0000256" key="4">
    <source>
        <dbReference type="ARBA" id="ARBA00022741"/>
    </source>
</evidence>
<feature type="domain" description="ABC transporter" evidence="6">
    <location>
        <begin position="261"/>
        <end position="506"/>
    </location>
</feature>
<dbReference type="GO" id="GO:0016887">
    <property type="term" value="F:ATP hydrolysis activity"/>
    <property type="evidence" value="ECO:0007669"/>
    <property type="project" value="InterPro"/>
</dbReference>
<dbReference type="InterPro" id="IPR003439">
    <property type="entry name" value="ABC_transporter-like_ATP-bd"/>
</dbReference>
<evidence type="ECO:0000256" key="3">
    <source>
        <dbReference type="ARBA" id="ARBA00022737"/>
    </source>
</evidence>
<dbReference type="RefSeq" id="WP_167225544.1">
    <property type="nucleotide sequence ID" value="NZ_JAAQPH010000010.1"/>
</dbReference>
<dbReference type="PANTHER" id="PTHR43790:SF9">
    <property type="entry name" value="GALACTOFURANOSE TRANSPORTER ATP-BINDING PROTEIN YTFR"/>
    <property type="match status" value="1"/>
</dbReference>
<dbReference type="GO" id="GO:0005524">
    <property type="term" value="F:ATP binding"/>
    <property type="evidence" value="ECO:0007669"/>
    <property type="project" value="UniProtKB-KW"/>
</dbReference>
<dbReference type="PANTHER" id="PTHR43790">
    <property type="entry name" value="CARBOHYDRATE TRANSPORT ATP-BINDING PROTEIN MG119-RELATED"/>
    <property type="match status" value="1"/>
</dbReference>
<evidence type="ECO:0000313" key="8">
    <source>
        <dbReference type="Proteomes" id="UP000761264"/>
    </source>
</evidence>
<keyword evidence="8" id="KW-1185">Reference proteome</keyword>
<dbReference type="InterPro" id="IPR027417">
    <property type="entry name" value="P-loop_NTPase"/>
</dbReference>